<dbReference type="EMBL" id="JABSTU010000011">
    <property type="protein sequence ID" value="KAH8009722.1"/>
    <property type="molecule type" value="Genomic_DNA"/>
</dbReference>
<reference evidence="3" key="1">
    <citation type="journal article" date="2020" name="Cell">
        <title>Large-Scale Comparative Analyses of Tick Genomes Elucidate Their Genetic Diversity and Vector Capacities.</title>
        <authorList>
            <consortium name="Tick Genome and Microbiome Consortium (TIGMIC)"/>
            <person name="Jia N."/>
            <person name="Wang J."/>
            <person name="Shi W."/>
            <person name="Du L."/>
            <person name="Sun Y."/>
            <person name="Zhan W."/>
            <person name="Jiang J.F."/>
            <person name="Wang Q."/>
            <person name="Zhang B."/>
            <person name="Ji P."/>
            <person name="Bell-Sakyi L."/>
            <person name="Cui X.M."/>
            <person name="Yuan T.T."/>
            <person name="Jiang B.G."/>
            <person name="Yang W.F."/>
            <person name="Lam T.T."/>
            <person name="Chang Q.C."/>
            <person name="Ding S.J."/>
            <person name="Wang X.J."/>
            <person name="Zhu J.G."/>
            <person name="Ruan X.D."/>
            <person name="Zhao L."/>
            <person name="Wei J.T."/>
            <person name="Ye R.Z."/>
            <person name="Que T.C."/>
            <person name="Du C.H."/>
            <person name="Zhou Y.H."/>
            <person name="Cheng J.X."/>
            <person name="Dai P.F."/>
            <person name="Guo W.B."/>
            <person name="Han X.H."/>
            <person name="Huang E.J."/>
            <person name="Li L.F."/>
            <person name="Wei W."/>
            <person name="Gao Y.C."/>
            <person name="Liu J.Z."/>
            <person name="Shao H.Z."/>
            <person name="Wang X."/>
            <person name="Wang C.C."/>
            <person name="Yang T.C."/>
            <person name="Huo Q.B."/>
            <person name="Li W."/>
            <person name="Chen H.Y."/>
            <person name="Chen S.E."/>
            <person name="Zhou L.G."/>
            <person name="Ni X.B."/>
            <person name="Tian J.H."/>
            <person name="Sheng Y."/>
            <person name="Liu T."/>
            <person name="Pan Y.S."/>
            <person name="Xia L.Y."/>
            <person name="Li J."/>
            <person name="Zhao F."/>
            <person name="Cao W.C."/>
        </authorList>
    </citation>
    <scope>NUCLEOTIDE SEQUENCE</scope>
    <source>
        <strain evidence="3">Rmic-2018</strain>
    </source>
</reference>
<dbReference type="Proteomes" id="UP000821866">
    <property type="component" value="Chromosome 9"/>
</dbReference>
<keyword evidence="2" id="KW-0472">Membrane</keyword>
<feature type="transmembrane region" description="Helical" evidence="2">
    <location>
        <begin position="113"/>
        <end position="134"/>
    </location>
</feature>
<keyword evidence="2" id="KW-1133">Transmembrane helix</keyword>
<evidence type="ECO:0000256" key="1">
    <source>
        <dbReference type="SAM" id="MobiDB-lite"/>
    </source>
</evidence>
<proteinExistence type="predicted"/>
<reference evidence="3" key="2">
    <citation type="submission" date="2021-09" db="EMBL/GenBank/DDBJ databases">
        <authorList>
            <person name="Jia N."/>
            <person name="Wang J."/>
            <person name="Shi W."/>
            <person name="Du L."/>
            <person name="Sun Y."/>
            <person name="Zhan W."/>
            <person name="Jiang J."/>
            <person name="Wang Q."/>
            <person name="Zhang B."/>
            <person name="Ji P."/>
            <person name="Sakyi L.B."/>
            <person name="Cui X."/>
            <person name="Yuan T."/>
            <person name="Jiang B."/>
            <person name="Yang W."/>
            <person name="Lam T.T.-Y."/>
            <person name="Chang Q."/>
            <person name="Ding S."/>
            <person name="Wang X."/>
            <person name="Zhu J."/>
            <person name="Ruan X."/>
            <person name="Zhao L."/>
            <person name="Wei J."/>
            <person name="Que T."/>
            <person name="Du C."/>
            <person name="Cheng J."/>
            <person name="Dai P."/>
            <person name="Han X."/>
            <person name="Huang E."/>
            <person name="Gao Y."/>
            <person name="Liu J."/>
            <person name="Shao H."/>
            <person name="Ye R."/>
            <person name="Li L."/>
            <person name="Wei W."/>
            <person name="Wang X."/>
            <person name="Wang C."/>
            <person name="Huo Q."/>
            <person name="Li W."/>
            <person name="Guo W."/>
            <person name="Chen H."/>
            <person name="Chen S."/>
            <person name="Zhou L."/>
            <person name="Zhou L."/>
            <person name="Ni X."/>
            <person name="Tian J."/>
            <person name="Zhou Y."/>
            <person name="Sheng Y."/>
            <person name="Liu T."/>
            <person name="Pan Y."/>
            <person name="Xia L."/>
            <person name="Li J."/>
            <person name="Zhao F."/>
            <person name="Cao W."/>
        </authorList>
    </citation>
    <scope>NUCLEOTIDE SEQUENCE</scope>
    <source>
        <strain evidence="3">Rmic-2018</strain>
        <tissue evidence="3">Larvae</tissue>
    </source>
</reference>
<evidence type="ECO:0000313" key="3">
    <source>
        <dbReference type="EMBL" id="KAH8009722.1"/>
    </source>
</evidence>
<organism evidence="3 4">
    <name type="scientific">Rhipicephalus microplus</name>
    <name type="common">Cattle tick</name>
    <name type="synonym">Boophilus microplus</name>
    <dbReference type="NCBI Taxonomy" id="6941"/>
    <lineage>
        <taxon>Eukaryota</taxon>
        <taxon>Metazoa</taxon>
        <taxon>Ecdysozoa</taxon>
        <taxon>Arthropoda</taxon>
        <taxon>Chelicerata</taxon>
        <taxon>Arachnida</taxon>
        <taxon>Acari</taxon>
        <taxon>Parasitiformes</taxon>
        <taxon>Ixodida</taxon>
        <taxon>Ixodoidea</taxon>
        <taxon>Ixodidae</taxon>
        <taxon>Rhipicephalinae</taxon>
        <taxon>Rhipicephalus</taxon>
        <taxon>Boophilus</taxon>
    </lineage>
</organism>
<feature type="region of interest" description="Disordered" evidence="1">
    <location>
        <begin position="1"/>
        <end position="20"/>
    </location>
</feature>
<name>A0A9J6D6Q8_RHIMP</name>
<keyword evidence="4" id="KW-1185">Reference proteome</keyword>
<sequence>MVTRPLPTPRAINADFKEPEGPRFSTGQTGYVFRKWPSAPRTYFASQGRGSATHEHFVTAATGFAATQRLLSVSRVTAAPSVRQAPDNIAAGNNRLPPDALERRLQRGSTWTIIFMLAYMAVTAFALVVIIVIVTESLKGRVPHYVTRDDDSGGEPAYGPQTANVSGHATDATGKRPRAVEAIASNRSAWETGMEENITIGTAHLVNY</sequence>
<accession>A0A9J6D6Q8</accession>
<dbReference type="AlphaFoldDB" id="A0A9J6D6Q8"/>
<evidence type="ECO:0000313" key="4">
    <source>
        <dbReference type="Proteomes" id="UP000821866"/>
    </source>
</evidence>
<evidence type="ECO:0000256" key="2">
    <source>
        <dbReference type="SAM" id="Phobius"/>
    </source>
</evidence>
<gene>
    <name evidence="3" type="ORF">HPB51_019033</name>
</gene>
<protein>
    <submittedName>
        <fullName evidence="3">Uncharacterized protein</fullName>
    </submittedName>
</protein>
<feature type="region of interest" description="Disordered" evidence="1">
    <location>
        <begin position="147"/>
        <end position="176"/>
    </location>
</feature>
<keyword evidence="2" id="KW-0812">Transmembrane</keyword>
<comment type="caution">
    <text evidence="3">The sequence shown here is derived from an EMBL/GenBank/DDBJ whole genome shotgun (WGS) entry which is preliminary data.</text>
</comment>